<organism evidence="2 3">
    <name type="scientific">Mixia osmundae (strain CBS 9802 / IAM 14324 / JCM 22182 / KY 12970)</name>
    <dbReference type="NCBI Taxonomy" id="764103"/>
    <lineage>
        <taxon>Eukaryota</taxon>
        <taxon>Fungi</taxon>
        <taxon>Dikarya</taxon>
        <taxon>Basidiomycota</taxon>
        <taxon>Pucciniomycotina</taxon>
        <taxon>Mixiomycetes</taxon>
        <taxon>Mixiales</taxon>
        <taxon>Mixiaceae</taxon>
        <taxon>Mixia</taxon>
    </lineage>
</organism>
<dbReference type="Proteomes" id="UP000009131">
    <property type="component" value="Unassembled WGS sequence"/>
</dbReference>
<evidence type="ECO:0000313" key="2">
    <source>
        <dbReference type="EMBL" id="GAA99304.1"/>
    </source>
</evidence>
<evidence type="ECO:0000313" key="3">
    <source>
        <dbReference type="Proteomes" id="UP000009131"/>
    </source>
</evidence>
<proteinExistence type="predicted"/>
<comment type="caution">
    <text evidence="2">The sequence shown here is derived from an EMBL/GenBank/DDBJ whole genome shotgun (WGS) entry which is preliminary data.</text>
</comment>
<dbReference type="HOGENOM" id="CLU_852813_0_0_1"/>
<sequence length="307" mass="34972">MRAESVHKSMRAAKDAARTAQRRREEHILAEISTQGLLHLTYPLADTPAQVPTNPTVYWPEERSPQISYLDKREEDLPAAMLRETAQHDGLIYPPHRIDALTTYAAWLSSMVSGAARLPWATDELTTMVDAFVTKDACRDLGHVPTLAEVLTAAHLIRYRYHQLVRWSANHPWTIYSNDEDVQLLWPSIKIADLQDCVPLSLLHFTLSPWVTKALIRRIVRKSRCTLEAAQGYRLTDRALCNIIDGRDAMPDNIELQLKDIAIWTTRAMIDSADGRLRCTKLDVCMIPNRCALAYVSYLWKVCPHYG</sequence>
<dbReference type="EMBL" id="BABT02000220">
    <property type="protein sequence ID" value="GAA99304.1"/>
    <property type="molecule type" value="Genomic_DNA"/>
</dbReference>
<dbReference type="AlphaFoldDB" id="G7E9I5"/>
<protein>
    <submittedName>
        <fullName evidence="2">Uncharacterized protein</fullName>
    </submittedName>
</protein>
<dbReference type="InParanoid" id="G7E9I5"/>
<gene>
    <name evidence="2" type="primary">Mo05999</name>
    <name evidence="2" type="ORF">E5Q_05999</name>
</gene>
<name>G7E9I5_MIXOS</name>
<feature type="region of interest" description="Disordered" evidence="1">
    <location>
        <begin position="1"/>
        <end position="22"/>
    </location>
</feature>
<accession>G7E9I5</accession>
<reference evidence="2 3" key="2">
    <citation type="journal article" date="2012" name="Open Biol.">
        <title>Characteristics of nucleosomes and linker DNA regions on the genome of the basidiomycete Mixia osmundae revealed by mono- and dinucleosome mapping.</title>
        <authorList>
            <person name="Nishida H."/>
            <person name="Kondo S."/>
            <person name="Matsumoto T."/>
            <person name="Suzuki Y."/>
            <person name="Yoshikawa H."/>
            <person name="Taylor T.D."/>
            <person name="Sugiyama J."/>
        </authorList>
    </citation>
    <scope>NUCLEOTIDE SEQUENCE [LARGE SCALE GENOMIC DNA]</scope>
    <source>
        <strain evidence="3">CBS 9802 / IAM 14324 / JCM 22182 / KY 12970</strain>
    </source>
</reference>
<evidence type="ECO:0000256" key="1">
    <source>
        <dbReference type="SAM" id="MobiDB-lite"/>
    </source>
</evidence>
<reference evidence="2 3" key="1">
    <citation type="journal article" date="2011" name="J. Gen. Appl. Microbiol.">
        <title>Draft genome sequencing of the enigmatic basidiomycete Mixia osmundae.</title>
        <authorList>
            <person name="Nishida H."/>
            <person name="Nagatsuka Y."/>
            <person name="Sugiyama J."/>
        </authorList>
    </citation>
    <scope>NUCLEOTIDE SEQUENCE [LARGE SCALE GENOMIC DNA]</scope>
    <source>
        <strain evidence="3">CBS 9802 / IAM 14324 / JCM 22182 / KY 12970</strain>
    </source>
</reference>
<keyword evidence="3" id="KW-1185">Reference proteome</keyword>